<dbReference type="AlphaFoldDB" id="A0A0D1CL78"/>
<dbReference type="Pfam" id="PF03371">
    <property type="entry name" value="PRP38"/>
    <property type="match status" value="1"/>
</dbReference>
<dbReference type="OMA" id="PMLNDYR"/>
<dbReference type="VEuPathDB" id="FungiDB:UMAG_04599"/>
<dbReference type="GeneID" id="23564732"/>
<proteinExistence type="inferred from homology"/>
<dbReference type="Pfam" id="PF12871">
    <property type="entry name" value="PRP38_assoc"/>
    <property type="match status" value="1"/>
</dbReference>
<sequence>MANATIRGAVSIHGTNPQFLIEKPVRARIYESPFWKEHCFALSAATILPLAVSLNHIGGLVGLQRPSHFLCLLQKLLQIQPEPAIINAYLEAREFKYLGALTAFYIRLTYTSKHVYTLLEPMLEDGRKLRWRSGDGAYEILHMDEWVDMLLREERVCDIILPRLTRRDVCETRDGLLPRISKLETSLLKALQAGERTDSSDDEHSDADEDGMLNLTRCKLERLKQATHTWRKSSPQPGYAYDVEAEYTSQEDSDGEASTRPRFISPSPSVSPDRQLQSRARDQAAYLSRSPSRSPDRQTYVSRSPSLSPDRQLSYVDGEERQEAYISRSPSRSPDRQLSDLSDVDGEERQEAYISRSPSRSPDRS</sequence>
<reference evidence="10 11" key="1">
    <citation type="journal article" date="2006" name="Nature">
        <title>Insights from the genome of the biotrophic fungal plant pathogen Ustilago maydis.</title>
        <authorList>
            <person name="Kamper J."/>
            <person name="Kahmann R."/>
            <person name="Bolker M."/>
            <person name="Ma L.J."/>
            <person name="Brefort T."/>
            <person name="Saville B.J."/>
            <person name="Banuett F."/>
            <person name="Kronstad J.W."/>
            <person name="Gold S.E."/>
            <person name="Muller O."/>
            <person name="Perlin M.H."/>
            <person name="Wosten H.A."/>
            <person name="de Vries R."/>
            <person name="Ruiz-Herrera J."/>
            <person name="Reynaga-Pena C.G."/>
            <person name="Snetselaar K."/>
            <person name="McCann M."/>
            <person name="Perez-Martin J."/>
            <person name="Feldbrugge M."/>
            <person name="Basse C.W."/>
            <person name="Steinberg G."/>
            <person name="Ibeas J.I."/>
            <person name="Holloman W."/>
            <person name="Guzman P."/>
            <person name="Farman M."/>
            <person name="Stajich J.E."/>
            <person name="Sentandreu R."/>
            <person name="Gonzalez-Prieto J.M."/>
            <person name="Kennell J.C."/>
            <person name="Molina L."/>
            <person name="Schirawski J."/>
            <person name="Mendoza-Mendoza A."/>
            <person name="Greilinger D."/>
            <person name="Munch K."/>
            <person name="Rossel N."/>
            <person name="Scherer M."/>
            <person name="Vranes M."/>
            <person name="Ladendorf O."/>
            <person name="Vincon V."/>
            <person name="Fuchs U."/>
            <person name="Sandrock B."/>
            <person name="Meng S."/>
            <person name="Ho E.C."/>
            <person name="Cahill M.J."/>
            <person name="Boyce K.J."/>
            <person name="Klose J."/>
            <person name="Klosterman S.J."/>
            <person name="Deelstra H.J."/>
            <person name="Ortiz-Castellanos L."/>
            <person name="Li W."/>
            <person name="Sanchez-Alonso P."/>
            <person name="Schreier P.H."/>
            <person name="Hauser-Hahn I."/>
            <person name="Vaupel M."/>
            <person name="Koopmann E."/>
            <person name="Friedrich G."/>
            <person name="Voss H."/>
            <person name="Schluter T."/>
            <person name="Margolis J."/>
            <person name="Platt D."/>
            <person name="Swimmer C."/>
            <person name="Gnirke A."/>
            <person name="Chen F."/>
            <person name="Vysotskaia V."/>
            <person name="Mannhaupt G."/>
            <person name="Guldener U."/>
            <person name="Munsterkotter M."/>
            <person name="Haase D."/>
            <person name="Oesterheld M."/>
            <person name="Mewes H.W."/>
            <person name="Mauceli E.W."/>
            <person name="DeCaprio D."/>
            <person name="Wade C.M."/>
            <person name="Butler J."/>
            <person name="Young S."/>
            <person name="Jaffe D.B."/>
            <person name="Calvo S."/>
            <person name="Nusbaum C."/>
            <person name="Galagan J."/>
            <person name="Birren B.W."/>
        </authorList>
    </citation>
    <scope>NUCLEOTIDE SEQUENCE [LARGE SCALE GENOMIC DNA]</scope>
    <source>
        <strain evidence="11">DSM 14603 / FGSC 9021 / UM521</strain>
    </source>
</reference>
<evidence type="ECO:0000256" key="4">
    <source>
        <dbReference type="ARBA" id="ARBA00022728"/>
    </source>
</evidence>
<evidence type="ECO:0000256" key="5">
    <source>
        <dbReference type="ARBA" id="ARBA00023187"/>
    </source>
</evidence>
<dbReference type="Proteomes" id="UP000000561">
    <property type="component" value="Chromosome 13"/>
</dbReference>
<feature type="compositionally biased region" description="Polar residues" evidence="8">
    <location>
        <begin position="289"/>
        <end position="311"/>
    </location>
</feature>
<evidence type="ECO:0000256" key="3">
    <source>
        <dbReference type="ARBA" id="ARBA00022664"/>
    </source>
</evidence>
<organism evidence="10 11">
    <name type="scientific">Mycosarcoma maydis</name>
    <name type="common">Corn smut fungus</name>
    <name type="synonym">Ustilago maydis</name>
    <dbReference type="NCBI Taxonomy" id="5270"/>
    <lineage>
        <taxon>Eukaryota</taxon>
        <taxon>Fungi</taxon>
        <taxon>Dikarya</taxon>
        <taxon>Basidiomycota</taxon>
        <taxon>Ustilaginomycotina</taxon>
        <taxon>Ustilaginomycetes</taxon>
        <taxon>Ustilaginales</taxon>
        <taxon>Ustilaginaceae</taxon>
        <taxon>Mycosarcoma</taxon>
    </lineage>
</organism>
<dbReference type="eggNOG" id="KOG2889">
    <property type="taxonomic scope" value="Eukaryota"/>
</dbReference>
<dbReference type="STRING" id="237631.A0A0D1CL78"/>
<accession>A0A0D1CL78</accession>
<keyword evidence="11" id="KW-1185">Reference proteome</keyword>
<comment type="similarity">
    <text evidence="2 7">Belongs to the PRP38 family.</text>
</comment>
<comment type="function">
    <text evidence="7">Required for pre-mRNA splicing.</text>
</comment>
<keyword evidence="6 7" id="KW-0539">Nucleus</keyword>
<dbReference type="InParanoid" id="A0A0D1CL78"/>
<evidence type="ECO:0000256" key="2">
    <source>
        <dbReference type="ARBA" id="ARBA00006164"/>
    </source>
</evidence>
<keyword evidence="5 7" id="KW-0508">mRNA splicing</keyword>
<name>A0A0D1CL78_MYCMD</name>
<feature type="compositionally biased region" description="Acidic residues" evidence="8">
    <location>
        <begin position="246"/>
        <end position="255"/>
    </location>
</feature>
<gene>
    <name evidence="10" type="ORF">UMAG_04599</name>
</gene>
<evidence type="ECO:0000256" key="8">
    <source>
        <dbReference type="SAM" id="MobiDB-lite"/>
    </source>
</evidence>
<dbReference type="InterPro" id="IPR024767">
    <property type="entry name" value="PRP38_C"/>
</dbReference>
<evidence type="ECO:0000256" key="1">
    <source>
        <dbReference type="ARBA" id="ARBA00004123"/>
    </source>
</evidence>
<feature type="compositionally biased region" description="Polar residues" evidence="8">
    <location>
        <begin position="266"/>
        <end position="278"/>
    </location>
</feature>
<dbReference type="RefSeq" id="XP_011390900.1">
    <property type="nucleotide sequence ID" value="XM_011392598.1"/>
</dbReference>
<keyword evidence="3 7" id="KW-0507">mRNA processing</keyword>
<dbReference type="GO" id="GO:0071011">
    <property type="term" value="C:precatalytic spliceosome"/>
    <property type="evidence" value="ECO:0000318"/>
    <property type="project" value="GO_Central"/>
</dbReference>
<feature type="domain" description="Pre-mRNA-splicing factor 38 C-terminal" evidence="9">
    <location>
        <begin position="178"/>
        <end position="278"/>
    </location>
</feature>
<dbReference type="KEGG" id="uma:UMAG_04599"/>
<evidence type="ECO:0000256" key="7">
    <source>
        <dbReference type="RuleBase" id="RU367025"/>
    </source>
</evidence>
<evidence type="ECO:0000256" key="6">
    <source>
        <dbReference type="ARBA" id="ARBA00023242"/>
    </source>
</evidence>
<feature type="region of interest" description="Disordered" evidence="8">
    <location>
        <begin position="246"/>
        <end position="365"/>
    </location>
</feature>
<dbReference type="EMBL" id="CM003152">
    <property type="protein sequence ID" value="KIS67503.1"/>
    <property type="molecule type" value="Genomic_DNA"/>
</dbReference>
<feature type="compositionally biased region" description="Low complexity" evidence="8">
    <location>
        <begin position="355"/>
        <end position="365"/>
    </location>
</feature>
<dbReference type="InterPro" id="IPR005037">
    <property type="entry name" value="PRP38"/>
</dbReference>
<evidence type="ECO:0000313" key="11">
    <source>
        <dbReference type="Proteomes" id="UP000000561"/>
    </source>
</evidence>
<dbReference type="PANTHER" id="PTHR23142">
    <property type="entry name" value="PRE-MRNA-SPLICING FACTOR 38A-RELATED"/>
    <property type="match status" value="1"/>
</dbReference>
<dbReference type="GO" id="GO:0000398">
    <property type="term" value="P:mRNA splicing, via spliceosome"/>
    <property type="evidence" value="ECO:0007669"/>
    <property type="project" value="UniProtKB-UniRule"/>
</dbReference>
<keyword evidence="4 7" id="KW-0747">Spliceosome</keyword>
<comment type="subcellular location">
    <subcellularLocation>
        <location evidence="1 7">Nucleus</location>
    </subcellularLocation>
</comment>
<protein>
    <recommendedName>
        <fullName evidence="7">Pre-mRNA-splicing factor 38</fullName>
    </recommendedName>
</protein>
<evidence type="ECO:0000259" key="9">
    <source>
        <dbReference type="Pfam" id="PF12871"/>
    </source>
</evidence>
<evidence type="ECO:0000313" key="10">
    <source>
        <dbReference type="EMBL" id="KIS67503.1"/>
    </source>
</evidence>
<dbReference type="OrthoDB" id="190958at2759"/>